<name>A0A934K7H4_9BACT</name>
<accession>A0A934K7H4</accession>
<evidence type="ECO:0000313" key="3">
    <source>
        <dbReference type="Proteomes" id="UP000620075"/>
    </source>
</evidence>
<dbReference type="InterPro" id="IPR012312">
    <property type="entry name" value="Hemerythrin-like"/>
</dbReference>
<evidence type="ECO:0000313" key="2">
    <source>
        <dbReference type="EMBL" id="MBJ7601827.1"/>
    </source>
</evidence>
<feature type="domain" description="Hemerythrin-like" evidence="1">
    <location>
        <begin position="26"/>
        <end position="139"/>
    </location>
</feature>
<gene>
    <name evidence="2" type="ORF">JF888_01300</name>
</gene>
<reference evidence="2 3" key="1">
    <citation type="submission" date="2020-10" db="EMBL/GenBank/DDBJ databases">
        <title>Ca. Dormibacterota MAGs.</title>
        <authorList>
            <person name="Montgomery K."/>
        </authorList>
    </citation>
    <scope>NUCLEOTIDE SEQUENCE [LARGE SCALE GENOMIC DNA]</scope>
    <source>
        <strain evidence="2">SC8811_S16_3</strain>
    </source>
</reference>
<protein>
    <submittedName>
        <fullName evidence="2">Hemerythrin domain-containing protein</fullName>
    </submittedName>
</protein>
<sequence length="215" mass="23098">MASKQSSKAGAMGWLGDLEKNAHAALLQIEALTGQLTAGSGSGAAVDRVLDLLIQQVLPRLDAEEAVLFPAVANALQQPAATAALRAEHVEIRRLVEVLGTVGNNSHHKRLSRGEAGRLRRNLDALRGLLGRHLQEEESMCCRALCGTPGPDEAAALLRAMADAEERARHGIVLVALPWRDPTEAIALRPNPRATRPLVFRLADLGRKLKEEGET</sequence>
<dbReference type="AlphaFoldDB" id="A0A934K7H4"/>
<proteinExistence type="predicted"/>
<evidence type="ECO:0000259" key="1">
    <source>
        <dbReference type="Pfam" id="PF01814"/>
    </source>
</evidence>
<dbReference type="EMBL" id="JAEKNQ010000009">
    <property type="protein sequence ID" value="MBJ7601827.1"/>
    <property type="molecule type" value="Genomic_DNA"/>
</dbReference>
<organism evidence="2 3">
    <name type="scientific">Candidatus Dormiibacter inghamiae</name>
    <dbReference type="NCBI Taxonomy" id="3127013"/>
    <lineage>
        <taxon>Bacteria</taxon>
        <taxon>Bacillati</taxon>
        <taxon>Candidatus Dormiibacterota</taxon>
        <taxon>Candidatus Dormibacteria</taxon>
        <taxon>Candidatus Dormibacterales</taxon>
        <taxon>Candidatus Dormibacteraceae</taxon>
        <taxon>Candidatus Dormiibacter</taxon>
    </lineage>
</organism>
<dbReference type="Proteomes" id="UP000620075">
    <property type="component" value="Unassembled WGS sequence"/>
</dbReference>
<dbReference type="Gene3D" id="1.20.120.520">
    <property type="entry name" value="nmb1532 protein domain like"/>
    <property type="match status" value="1"/>
</dbReference>
<dbReference type="RefSeq" id="WP_338176197.1">
    <property type="nucleotide sequence ID" value="NZ_JAEKNQ010000009.1"/>
</dbReference>
<dbReference type="Pfam" id="PF01814">
    <property type="entry name" value="Hemerythrin"/>
    <property type="match status" value="1"/>
</dbReference>
<comment type="caution">
    <text evidence="2">The sequence shown here is derived from an EMBL/GenBank/DDBJ whole genome shotgun (WGS) entry which is preliminary data.</text>
</comment>